<dbReference type="PIRSF" id="PIRSF001221">
    <property type="entry name" value="Amidase_fungi"/>
    <property type="match status" value="1"/>
</dbReference>
<evidence type="ECO:0000256" key="2">
    <source>
        <dbReference type="PIRSR" id="PIRSR001221-1"/>
    </source>
</evidence>
<keyword evidence="4" id="KW-1133">Transmembrane helix</keyword>
<dbReference type="InterPro" id="IPR023631">
    <property type="entry name" value="Amidase_dom"/>
</dbReference>
<keyword evidence="4" id="KW-0472">Membrane</keyword>
<evidence type="ECO:0000256" key="1">
    <source>
        <dbReference type="ARBA" id="ARBA00009199"/>
    </source>
</evidence>
<dbReference type="InterPro" id="IPR036928">
    <property type="entry name" value="AS_sf"/>
</dbReference>
<dbReference type="GO" id="GO:0012505">
    <property type="term" value="C:endomembrane system"/>
    <property type="evidence" value="ECO:0007669"/>
    <property type="project" value="TreeGrafter"/>
</dbReference>
<sequence>MSATYHFAYAALSSVTFIVMGIVDAVFRLIYGRGRAVTKVKDPLLLLPAHTLANKIRARKLRAEDVMSAYIVRAKEVNPTVNAIVGEQYDGALQRAQELDIILDHLSPEQIEEKYSVKQKPLLGVPLSVKEAFAWTGMSNTSGIPGRRHVRSTYDAPVLQNLQEAGAIPFILTNVSEACMWFESSNYVFGRTKNAYDNTRIVGGSSGGEGCVISCGASVIGIGSDIGGSIRMPCFFNGIFGHKPSIGVVENRGQFPIASEKVMCMLQTGPMCRYASDLDLQLRVMAGLQGVAKLQLDTKVDLSKLRVMSVPDDAGGLMISRMDPQLMEAQRKVCEYLTSQGAFVEERKFKKFRMALDMWSGLLNLSDDGPKFSAIIAGDDSKPVNCVTEIGKWLLGMSEHTLPALMLGVVDDFGPKLTKEMDKKAVKILEKLRAELLAEMLEEEREKQEKDGKIIQKDEEKSSNTGVNGSKHPMNGFKEKWQGTVLLYPTHPKIAPYHNHPIFTPFNFAYTGLFNALGFPVTQCPLGLSEEGLPLGLQVVAAPYQDHLSLAVARALEEKFGGWVSPGSW</sequence>
<feature type="transmembrane region" description="Helical" evidence="4">
    <location>
        <begin position="6"/>
        <end position="31"/>
    </location>
</feature>
<feature type="compositionally biased region" description="Basic and acidic residues" evidence="3">
    <location>
        <begin position="444"/>
        <end position="462"/>
    </location>
</feature>
<feature type="active site" description="Charge relay system" evidence="2">
    <location>
        <position position="205"/>
    </location>
</feature>
<feature type="active site" description="Charge relay system" evidence="2">
    <location>
        <position position="130"/>
    </location>
</feature>
<organism evidence="6 7">
    <name type="scientific">Elysia crispata</name>
    <name type="common">lettuce slug</name>
    <dbReference type="NCBI Taxonomy" id="231223"/>
    <lineage>
        <taxon>Eukaryota</taxon>
        <taxon>Metazoa</taxon>
        <taxon>Spiralia</taxon>
        <taxon>Lophotrochozoa</taxon>
        <taxon>Mollusca</taxon>
        <taxon>Gastropoda</taxon>
        <taxon>Heterobranchia</taxon>
        <taxon>Euthyneura</taxon>
        <taxon>Panpulmonata</taxon>
        <taxon>Sacoglossa</taxon>
        <taxon>Placobranchoidea</taxon>
        <taxon>Plakobranchidae</taxon>
        <taxon>Elysia</taxon>
    </lineage>
</organism>
<comment type="similarity">
    <text evidence="1">Belongs to the amidase family.</text>
</comment>
<dbReference type="InterPro" id="IPR020556">
    <property type="entry name" value="Amidase_CS"/>
</dbReference>
<dbReference type="Proteomes" id="UP001283361">
    <property type="component" value="Unassembled WGS sequence"/>
</dbReference>
<evidence type="ECO:0000259" key="5">
    <source>
        <dbReference type="Pfam" id="PF01425"/>
    </source>
</evidence>
<dbReference type="InterPro" id="IPR052739">
    <property type="entry name" value="FAAH2"/>
</dbReference>
<dbReference type="PANTHER" id="PTHR43372">
    <property type="entry name" value="FATTY-ACID AMIDE HYDROLASE"/>
    <property type="match status" value="1"/>
</dbReference>
<feature type="domain" description="Amidase" evidence="5">
    <location>
        <begin position="66"/>
        <end position="548"/>
    </location>
</feature>
<evidence type="ECO:0000313" key="7">
    <source>
        <dbReference type="Proteomes" id="UP001283361"/>
    </source>
</evidence>
<dbReference type="Pfam" id="PF01425">
    <property type="entry name" value="Amidase"/>
    <property type="match status" value="1"/>
</dbReference>
<feature type="active site" description="Acyl-ester intermediate" evidence="2">
    <location>
        <position position="229"/>
    </location>
</feature>
<comment type="caution">
    <text evidence="6">The sequence shown here is derived from an EMBL/GenBank/DDBJ whole genome shotgun (WGS) entry which is preliminary data.</text>
</comment>
<accession>A0AAE0XEQ1</accession>
<feature type="region of interest" description="Disordered" evidence="3">
    <location>
        <begin position="443"/>
        <end position="474"/>
    </location>
</feature>
<keyword evidence="7" id="KW-1185">Reference proteome</keyword>
<name>A0AAE0XEQ1_9GAST</name>
<dbReference type="EMBL" id="JAWDGP010008094">
    <property type="protein sequence ID" value="KAK3691446.1"/>
    <property type="molecule type" value="Genomic_DNA"/>
</dbReference>
<dbReference type="AlphaFoldDB" id="A0AAE0XEQ1"/>
<reference evidence="6" key="1">
    <citation type="journal article" date="2023" name="G3 (Bethesda)">
        <title>A reference genome for the long-term kleptoplast-retaining sea slug Elysia crispata morphotype clarki.</title>
        <authorList>
            <person name="Eastman K.E."/>
            <person name="Pendleton A.L."/>
            <person name="Shaikh M.A."/>
            <person name="Suttiyut T."/>
            <person name="Ogas R."/>
            <person name="Tomko P."/>
            <person name="Gavelis G."/>
            <person name="Widhalm J.R."/>
            <person name="Wisecaver J.H."/>
        </authorList>
    </citation>
    <scope>NUCLEOTIDE SEQUENCE</scope>
    <source>
        <strain evidence="6">ECLA1</strain>
    </source>
</reference>
<dbReference type="PANTHER" id="PTHR43372:SF4">
    <property type="entry name" value="FATTY-ACID AMIDE HYDROLASE 2"/>
    <property type="match status" value="1"/>
</dbReference>
<evidence type="ECO:0000256" key="3">
    <source>
        <dbReference type="SAM" id="MobiDB-lite"/>
    </source>
</evidence>
<evidence type="ECO:0000256" key="4">
    <source>
        <dbReference type="SAM" id="Phobius"/>
    </source>
</evidence>
<protein>
    <recommendedName>
        <fullName evidence="5">Amidase domain-containing protein</fullName>
    </recommendedName>
</protein>
<evidence type="ECO:0000313" key="6">
    <source>
        <dbReference type="EMBL" id="KAK3691446.1"/>
    </source>
</evidence>
<dbReference type="PROSITE" id="PS00571">
    <property type="entry name" value="AMIDASES"/>
    <property type="match status" value="1"/>
</dbReference>
<gene>
    <name evidence="6" type="ORF">RRG08_036246</name>
</gene>
<dbReference type="Gene3D" id="3.90.1300.10">
    <property type="entry name" value="Amidase signature (AS) domain"/>
    <property type="match status" value="1"/>
</dbReference>
<dbReference type="SUPFAM" id="SSF75304">
    <property type="entry name" value="Amidase signature (AS) enzymes"/>
    <property type="match status" value="1"/>
</dbReference>
<proteinExistence type="inferred from homology"/>
<keyword evidence="4" id="KW-0812">Transmembrane</keyword>